<dbReference type="EMBL" id="APVG01000013">
    <property type="protein sequence ID" value="ENY72633.1"/>
    <property type="molecule type" value="Genomic_DNA"/>
</dbReference>
<protein>
    <submittedName>
        <fullName evidence="2">Uncharacterized protein</fullName>
    </submittedName>
</protein>
<sequence>MGAWGSGLLLVALGMAVPAMAGSVTVTRGDQKVDAFALRDQLAREHEWQEWLRHQEALKWLEVLPVNCELVSKDDGSYRCGGEWYRQYNQDGKDIYIRGEPQAPATPRTVPDAPH</sequence>
<evidence type="ECO:0000256" key="1">
    <source>
        <dbReference type="SAM" id="SignalP"/>
    </source>
</evidence>
<dbReference type="Proteomes" id="UP000023775">
    <property type="component" value="Unassembled WGS sequence"/>
</dbReference>
<evidence type="ECO:0000313" key="2">
    <source>
        <dbReference type="EMBL" id="ENY72633.1"/>
    </source>
</evidence>
<proteinExistence type="predicted"/>
<dbReference type="OrthoDB" id="6272584at2"/>
<name>N9VM15_9GAMM</name>
<comment type="caution">
    <text evidence="2">The sequence shown here is derived from an EMBL/GenBank/DDBJ whole genome shotgun (WGS) entry which is preliminary data.</text>
</comment>
<keyword evidence="3" id="KW-1185">Reference proteome</keyword>
<reference evidence="2 3" key="1">
    <citation type="journal article" date="2013" name="Genome Announc.">
        <title>Draft Genome Sequence of the Aeromonas diversa Type Strain.</title>
        <authorList>
            <person name="Farfan M."/>
            <person name="Spataro N."/>
            <person name="Sanglas A."/>
            <person name="Albarral V."/>
            <person name="Loren J.G."/>
            <person name="Bosch E."/>
            <person name="Fuste M.C."/>
        </authorList>
    </citation>
    <scope>NUCLEOTIDE SEQUENCE [LARGE SCALE GENOMIC DNA]</scope>
    <source>
        <strain evidence="2 3">2478-85</strain>
    </source>
</reference>
<feature type="signal peptide" evidence="1">
    <location>
        <begin position="1"/>
        <end position="21"/>
    </location>
</feature>
<gene>
    <name evidence="2" type="ORF">G114_06827</name>
</gene>
<accession>N9VM15</accession>
<organism evidence="2 3">
    <name type="scientific">Aeromonas diversa CDC 2478-85</name>
    <dbReference type="NCBI Taxonomy" id="1268237"/>
    <lineage>
        <taxon>Bacteria</taxon>
        <taxon>Pseudomonadati</taxon>
        <taxon>Pseudomonadota</taxon>
        <taxon>Gammaproteobacteria</taxon>
        <taxon>Aeromonadales</taxon>
        <taxon>Aeromonadaceae</taxon>
        <taxon>Aeromonas</taxon>
    </lineage>
</organism>
<evidence type="ECO:0000313" key="3">
    <source>
        <dbReference type="Proteomes" id="UP000023775"/>
    </source>
</evidence>
<dbReference type="eggNOG" id="ENOG502ZI8Y">
    <property type="taxonomic scope" value="Bacteria"/>
</dbReference>
<keyword evidence="1" id="KW-0732">Signal</keyword>
<dbReference type="PATRIC" id="fig|1268237.3.peg.1346"/>
<feature type="chain" id="PRO_5004154689" evidence="1">
    <location>
        <begin position="22"/>
        <end position="115"/>
    </location>
</feature>
<dbReference type="RefSeq" id="WP_005350509.1">
    <property type="nucleotide sequence ID" value="NZ_APVG01000013.1"/>
</dbReference>
<dbReference type="AlphaFoldDB" id="N9VM15"/>